<evidence type="ECO:0000256" key="1">
    <source>
        <dbReference type="SAM" id="Phobius"/>
    </source>
</evidence>
<dbReference type="KEGG" id="mpi:Mpet_0052"/>
<feature type="transmembrane region" description="Helical" evidence="1">
    <location>
        <begin position="12"/>
        <end position="35"/>
    </location>
</feature>
<feature type="transmembrane region" description="Helical" evidence="1">
    <location>
        <begin position="219"/>
        <end position="244"/>
    </location>
</feature>
<reference evidence="2 3" key="1">
    <citation type="journal article" date="2010" name="Stand. Genomic Sci.">
        <title>Complete genome sequence of Methanoplanus petrolearius type strain (SEBR 4847).</title>
        <authorList>
            <person name="Brambilla E."/>
            <person name="Djao O.D."/>
            <person name="Daligault H."/>
            <person name="Lapidus A."/>
            <person name="Lucas S."/>
            <person name="Hammon N."/>
            <person name="Nolan M."/>
            <person name="Tice H."/>
            <person name="Cheng J.F."/>
            <person name="Han C."/>
            <person name="Tapia R."/>
            <person name="Goodwin L."/>
            <person name="Pitluck S."/>
            <person name="Liolios K."/>
            <person name="Ivanova N."/>
            <person name="Mavromatis K."/>
            <person name="Mikhailova N."/>
            <person name="Pati A."/>
            <person name="Chen A."/>
            <person name="Palaniappan K."/>
            <person name="Land M."/>
            <person name="Hauser L."/>
            <person name="Chang Y.J."/>
            <person name="Jeffries C.D."/>
            <person name="Rohde M."/>
            <person name="Spring S."/>
            <person name="Sikorski J."/>
            <person name="Goker M."/>
            <person name="Woyke T."/>
            <person name="Bristow J."/>
            <person name="Eisen J.A."/>
            <person name="Markowitz V."/>
            <person name="Hugenholtz P."/>
            <person name="Kyrpides N.C."/>
            <person name="Klenk H.P."/>
        </authorList>
    </citation>
    <scope>NUCLEOTIDE SEQUENCE [LARGE SCALE GENOMIC DNA]</scope>
    <source>
        <strain evidence="3">DSM 11571 / OCM 486 / SEBR 4847</strain>
    </source>
</reference>
<protein>
    <submittedName>
        <fullName evidence="2">Uncharacterized protein</fullName>
    </submittedName>
</protein>
<feature type="transmembrane region" description="Helical" evidence="1">
    <location>
        <begin position="111"/>
        <end position="133"/>
    </location>
</feature>
<dbReference type="EMBL" id="CP002117">
    <property type="protein sequence ID" value="ADN34833.1"/>
    <property type="molecule type" value="Genomic_DNA"/>
</dbReference>
<gene>
    <name evidence="2" type="ordered locus">Mpet_0052</name>
</gene>
<proteinExistence type="predicted"/>
<sequence>MELTGVARGLDRVLYIILFVVLVFFSLMNLFVFIINWETWFFGIRLAGLNAGIVLFIYFLVPAILAYLLYMYPGKTAITSILSVFFFVFTFISSSITTIQLSNGVKSFNGFMAIFVVISLAVLAGHLIAGRFYDREEYHKENNNEGEVSKTDLEGIMGKNPIYDLLIPAIAAFFIVLLFGIAMLIPALFLLIVISVIMISKRATGTGERSKRERLNMHYARLLFAMGIMMIIFVILLYFVPVFFMTNRG</sequence>
<evidence type="ECO:0000313" key="3">
    <source>
        <dbReference type="Proteomes" id="UP000006565"/>
    </source>
</evidence>
<name>E1RDE9_METP4</name>
<feature type="transmembrane region" description="Helical" evidence="1">
    <location>
        <begin position="47"/>
        <end position="70"/>
    </location>
</feature>
<keyword evidence="1" id="KW-1133">Transmembrane helix</keyword>
<keyword evidence="1" id="KW-0472">Membrane</keyword>
<dbReference type="HOGENOM" id="CLU_1113880_0_0_2"/>
<dbReference type="OrthoDB" id="113552at2157"/>
<keyword evidence="1" id="KW-0812">Transmembrane</keyword>
<dbReference type="AlphaFoldDB" id="E1RDE9"/>
<feature type="transmembrane region" description="Helical" evidence="1">
    <location>
        <begin position="76"/>
        <end position="99"/>
    </location>
</feature>
<accession>E1RDE9</accession>
<dbReference type="GeneID" id="9742490"/>
<feature type="transmembrane region" description="Helical" evidence="1">
    <location>
        <begin position="165"/>
        <end position="198"/>
    </location>
</feature>
<dbReference type="Proteomes" id="UP000006565">
    <property type="component" value="Chromosome"/>
</dbReference>
<keyword evidence="3" id="KW-1185">Reference proteome</keyword>
<dbReference type="RefSeq" id="WP_013328012.1">
    <property type="nucleotide sequence ID" value="NC_014507.1"/>
</dbReference>
<organism evidence="2 3">
    <name type="scientific">Methanolacinia petrolearia (strain DSM 11571 / OCM 486 / SEBR 4847)</name>
    <name type="common">Methanoplanus petrolearius</name>
    <dbReference type="NCBI Taxonomy" id="679926"/>
    <lineage>
        <taxon>Archaea</taxon>
        <taxon>Methanobacteriati</taxon>
        <taxon>Methanobacteriota</taxon>
        <taxon>Stenosarchaea group</taxon>
        <taxon>Methanomicrobia</taxon>
        <taxon>Methanomicrobiales</taxon>
        <taxon>Methanomicrobiaceae</taxon>
        <taxon>Methanolacinia</taxon>
    </lineage>
</organism>
<evidence type="ECO:0000313" key="2">
    <source>
        <dbReference type="EMBL" id="ADN34833.1"/>
    </source>
</evidence>
<dbReference type="STRING" id="679926.Mpet_0052"/>